<reference evidence="4 5" key="1">
    <citation type="journal article" date="2020" name="Cell Host Microbe">
        <title>Functional and Genomic Variation between Human-Derived Isolates of Lachnospiraceae Reveals Inter- and Intra-Species Diversity.</title>
        <authorList>
            <person name="Sorbara M.T."/>
            <person name="Littmann E.R."/>
            <person name="Fontana E."/>
            <person name="Moody T.U."/>
            <person name="Kohout C.E."/>
            <person name="Gjonbalaj M."/>
            <person name="Eaton V."/>
            <person name="Seok R."/>
            <person name="Leiner I.M."/>
            <person name="Pamer E.G."/>
        </authorList>
    </citation>
    <scope>NUCLEOTIDE SEQUENCE [LARGE SCALE GENOMIC DNA]</scope>
    <source>
        <strain evidence="4 5">MSK.20.11</strain>
    </source>
</reference>
<name>A0ABX2GRU2_9FIRM</name>
<dbReference type="Proteomes" id="UP000822152">
    <property type="component" value="Unassembled WGS sequence"/>
</dbReference>
<evidence type="ECO:0000256" key="2">
    <source>
        <dbReference type="SAM" id="Phobius"/>
    </source>
</evidence>
<dbReference type="EMBL" id="JAAIPF010000046">
    <property type="protein sequence ID" value="NSF75107.1"/>
    <property type="molecule type" value="Genomic_DNA"/>
</dbReference>
<feature type="transmembrane region" description="Helical" evidence="2">
    <location>
        <begin position="24"/>
        <end position="47"/>
    </location>
</feature>
<evidence type="ECO:0000313" key="4">
    <source>
        <dbReference type="EMBL" id="NSF75107.1"/>
    </source>
</evidence>
<keyword evidence="2" id="KW-0472">Membrane</keyword>
<gene>
    <name evidence="4" type="ORF">G4952_15175</name>
</gene>
<dbReference type="PANTHER" id="PTHR30576">
    <property type="entry name" value="COLANIC BIOSYNTHESIS UDP-GLUCOSE LIPID CARRIER TRANSFERASE"/>
    <property type="match status" value="1"/>
</dbReference>
<proteinExistence type="inferred from homology"/>
<dbReference type="GO" id="GO:0016740">
    <property type="term" value="F:transferase activity"/>
    <property type="evidence" value="ECO:0007669"/>
    <property type="project" value="UniProtKB-KW"/>
</dbReference>
<comment type="caution">
    <text evidence="4">The sequence shown here is derived from an EMBL/GenBank/DDBJ whole genome shotgun (WGS) entry which is preliminary data.</text>
</comment>
<keyword evidence="2" id="KW-0812">Transmembrane</keyword>
<keyword evidence="2" id="KW-1133">Transmembrane helix</keyword>
<accession>A0ABX2GRU2</accession>
<comment type="similarity">
    <text evidence="1">Belongs to the bacterial sugar transferase family.</text>
</comment>
<sequence>MEKEVKGSHKVGFYERYIKRPLDFTLSLIALIVLSPVLAIVACLVKIKLGSPILFKQQRAGYREQPYGILKFRTMTNETDAEGHLLPDEVRLTKFGKMLRATSLDELPSLINILKGDMAIIGPRALPVRYIPFYTEEEHHRHDVRPGLSGLAQVNGRNYVSWEDKFKMDLEYISKISFWNDVKIVIQTVLVVLKHENIDTGSYIKKDGVIYRPLDVERSERIKKRDV</sequence>
<evidence type="ECO:0000259" key="3">
    <source>
        <dbReference type="Pfam" id="PF02397"/>
    </source>
</evidence>
<keyword evidence="5" id="KW-1185">Reference proteome</keyword>
<protein>
    <submittedName>
        <fullName evidence="4">Sugar transferase</fullName>
    </submittedName>
</protein>
<evidence type="ECO:0000256" key="1">
    <source>
        <dbReference type="ARBA" id="ARBA00006464"/>
    </source>
</evidence>
<dbReference type="InterPro" id="IPR003362">
    <property type="entry name" value="Bact_transf"/>
</dbReference>
<organism evidence="4 5">
    <name type="scientific">Blautia wexlerae</name>
    <dbReference type="NCBI Taxonomy" id="418240"/>
    <lineage>
        <taxon>Bacteria</taxon>
        <taxon>Bacillati</taxon>
        <taxon>Bacillota</taxon>
        <taxon>Clostridia</taxon>
        <taxon>Lachnospirales</taxon>
        <taxon>Lachnospiraceae</taxon>
        <taxon>Blautia</taxon>
    </lineage>
</organism>
<keyword evidence="4" id="KW-0808">Transferase</keyword>
<dbReference type="Pfam" id="PF02397">
    <property type="entry name" value="Bac_transf"/>
    <property type="match status" value="1"/>
</dbReference>
<feature type="domain" description="Bacterial sugar transferase" evidence="3">
    <location>
        <begin position="19"/>
        <end position="194"/>
    </location>
</feature>
<dbReference type="RefSeq" id="WP_173744316.1">
    <property type="nucleotide sequence ID" value="NZ_JAAIPF010000046.1"/>
</dbReference>
<evidence type="ECO:0000313" key="5">
    <source>
        <dbReference type="Proteomes" id="UP000822152"/>
    </source>
</evidence>
<dbReference type="PANTHER" id="PTHR30576:SF8">
    <property type="entry name" value="UNDECAPRENYL-PHOSPHATE GALACTOSE PHOSPHOTRANSFERASE"/>
    <property type="match status" value="1"/>
</dbReference>